<feature type="compositionally biased region" description="Low complexity" evidence="1">
    <location>
        <begin position="378"/>
        <end position="389"/>
    </location>
</feature>
<sequence>MSGVRFRPGLWVVDALKAGHMPSASAHTVATVIADAADADGRWCFLYLRTIVDRCGGTVSLPTVKRAIDELIRKGLVRRLSPSQKREFFHEGIASKSLWKERLPSVLELMIPASAFPSAELREINRIRASLGEEPLTERSRPRPEVEEERAHREPGAGSRRATDVSPNNPSPNKPGPSVRGSSGTARAPAREAPDGHGVGGGGGGVRREPSGGALELLSRVPDAVLRNPGPDRAALAHAVDRLIKQGLAQEELVALLDGLHAPRRPFAALMRRLRSLEDARAFLDGHLGAGVHRPAERASPPGLGGIPLPRCGENGFDVEGGDMFARPVEFVVDARGTAPRTCSDHPGVRNVPGGTCRVCGRACRSVPGEILHPPAPAATAPAPRTASPLPEPVSDTSAEKAGTDPAVLELMRASLAGPRREDSGRARHAHATECVPTTAGRAAVKAVREQLARLRPREPG</sequence>
<evidence type="ECO:0000313" key="2">
    <source>
        <dbReference type="EMBL" id="OOC53932.1"/>
    </source>
</evidence>
<organism evidence="2 3">
    <name type="scientific">Nocardiopsis sinuspersici</name>
    <dbReference type="NCBI Taxonomy" id="501010"/>
    <lineage>
        <taxon>Bacteria</taxon>
        <taxon>Bacillati</taxon>
        <taxon>Actinomycetota</taxon>
        <taxon>Actinomycetes</taxon>
        <taxon>Streptosporangiales</taxon>
        <taxon>Nocardiopsidaceae</taxon>
        <taxon>Nocardiopsis</taxon>
    </lineage>
</organism>
<evidence type="ECO:0000313" key="3">
    <source>
        <dbReference type="Proteomes" id="UP000189004"/>
    </source>
</evidence>
<keyword evidence="3" id="KW-1185">Reference proteome</keyword>
<dbReference type="AlphaFoldDB" id="A0A1V3BZX1"/>
<gene>
    <name evidence="2" type="ORF">NOSIN_09055</name>
</gene>
<feature type="region of interest" description="Disordered" evidence="1">
    <location>
        <begin position="133"/>
        <end position="211"/>
    </location>
</feature>
<reference evidence="3" key="1">
    <citation type="submission" date="2016-08" db="EMBL/GenBank/DDBJ databases">
        <authorList>
            <person name="Tokovenko B."/>
            <person name="Kalinowski J."/>
        </authorList>
    </citation>
    <scope>NUCLEOTIDE SEQUENCE [LARGE SCALE GENOMIC DNA]</scope>
    <source>
        <strain evidence="3">UTMC102</strain>
    </source>
</reference>
<dbReference type="EMBL" id="MCOK01000001">
    <property type="protein sequence ID" value="OOC53932.1"/>
    <property type="molecule type" value="Genomic_DNA"/>
</dbReference>
<name>A0A1V3BZX1_9ACTN</name>
<feature type="compositionally biased region" description="Basic and acidic residues" evidence="1">
    <location>
        <begin position="136"/>
        <end position="155"/>
    </location>
</feature>
<protein>
    <submittedName>
        <fullName evidence="2">Uncharacterized protein</fullName>
    </submittedName>
</protein>
<comment type="caution">
    <text evidence="2">The sequence shown here is derived from an EMBL/GenBank/DDBJ whole genome shotgun (WGS) entry which is preliminary data.</text>
</comment>
<accession>A0A1V3BZX1</accession>
<proteinExistence type="predicted"/>
<feature type="region of interest" description="Disordered" evidence="1">
    <location>
        <begin position="375"/>
        <end position="442"/>
    </location>
</feature>
<evidence type="ECO:0000256" key="1">
    <source>
        <dbReference type="SAM" id="MobiDB-lite"/>
    </source>
</evidence>
<dbReference type="Proteomes" id="UP000189004">
    <property type="component" value="Unassembled WGS sequence"/>
</dbReference>